<dbReference type="SUPFAM" id="SSF81901">
    <property type="entry name" value="HCP-like"/>
    <property type="match status" value="2"/>
</dbReference>
<dbReference type="SMART" id="SM00671">
    <property type="entry name" value="SEL1"/>
    <property type="match status" value="4"/>
</dbReference>
<comment type="similarity">
    <text evidence="1">Belongs to the hcp beta-lactamase family.</text>
</comment>
<accession>A0A4D9D859</accession>
<keyword evidence="4" id="KW-1185">Reference proteome</keyword>
<gene>
    <name evidence="3" type="ORF">NSK_003811</name>
</gene>
<comment type="caution">
    <text evidence="3">The sequence shown here is derived from an EMBL/GenBank/DDBJ whole genome shotgun (WGS) entry which is preliminary data.</text>
</comment>
<dbReference type="OrthoDB" id="272077at2759"/>
<dbReference type="PANTHER" id="PTHR13891:SF1">
    <property type="entry name" value="CYTOCHROME C OXIDASE ASSEMBLY FACTOR 7"/>
    <property type="match status" value="1"/>
</dbReference>
<dbReference type="EMBL" id="SDOX01000017">
    <property type="protein sequence ID" value="TFJ84779.1"/>
    <property type="molecule type" value="Genomic_DNA"/>
</dbReference>
<proteinExistence type="inferred from homology"/>
<evidence type="ECO:0000313" key="3">
    <source>
        <dbReference type="EMBL" id="TFJ84779.1"/>
    </source>
</evidence>
<dbReference type="PANTHER" id="PTHR13891">
    <property type="entry name" value="CYTOCHROME C OXIDASE ASSEMBLY FACTOR 7"/>
    <property type="match status" value="1"/>
</dbReference>
<sequence length="227" mass="24986">MIEGLQAIDPEYEERMLAFEMDCDKGKGDAWACHSVGEFLAVVKGDYNKAAKVYTDNCAKYSHPPSCFNLGRLYLGGRGVPQSDARSLKCFDTSCKAGHGMACHHMGLLLLYGKDGGYDVSKDVKKATGILDKACREGIPDSCYALASHLLRQLPEDKSHERDALRAKGLLEQGCARGHGPSCFNLAVMHKKGDTGIPRNEQEFEKYKKVTEDLVEQTGALTWKKGH</sequence>
<dbReference type="AlphaFoldDB" id="A0A4D9D859"/>
<evidence type="ECO:0000256" key="1">
    <source>
        <dbReference type="ARBA" id="ARBA00008486"/>
    </source>
</evidence>
<organism evidence="3 4">
    <name type="scientific">Nannochloropsis salina CCMP1776</name>
    <dbReference type="NCBI Taxonomy" id="1027361"/>
    <lineage>
        <taxon>Eukaryota</taxon>
        <taxon>Sar</taxon>
        <taxon>Stramenopiles</taxon>
        <taxon>Ochrophyta</taxon>
        <taxon>Eustigmatophyceae</taxon>
        <taxon>Eustigmatales</taxon>
        <taxon>Monodopsidaceae</taxon>
        <taxon>Microchloropsis</taxon>
        <taxon>Microchloropsis salina</taxon>
    </lineage>
</organism>
<dbReference type="InterPro" id="IPR006597">
    <property type="entry name" value="Sel1-like"/>
</dbReference>
<dbReference type="Pfam" id="PF08238">
    <property type="entry name" value="Sel1"/>
    <property type="match status" value="4"/>
</dbReference>
<dbReference type="Gene3D" id="1.25.40.10">
    <property type="entry name" value="Tetratricopeptide repeat domain"/>
    <property type="match status" value="1"/>
</dbReference>
<dbReference type="Proteomes" id="UP000355283">
    <property type="component" value="Unassembled WGS sequence"/>
</dbReference>
<evidence type="ECO:0000256" key="2">
    <source>
        <dbReference type="ARBA" id="ARBA00022737"/>
    </source>
</evidence>
<keyword evidence="2" id="KW-0677">Repeat</keyword>
<name>A0A4D9D859_9STRA</name>
<evidence type="ECO:0008006" key="5">
    <source>
        <dbReference type="Google" id="ProtNLM"/>
    </source>
</evidence>
<dbReference type="InterPro" id="IPR040239">
    <property type="entry name" value="HcpB-like"/>
</dbReference>
<dbReference type="InterPro" id="IPR011990">
    <property type="entry name" value="TPR-like_helical_dom_sf"/>
</dbReference>
<evidence type="ECO:0000313" key="4">
    <source>
        <dbReference type="Proteomes" id="UP000355283"/>
    </source>
</evidence>
<reference evidence="3 4" key="1">
    <citation type="submission" date="2019-01" db="EMBL/GenBank/DDBJ databases">
        <title>Nuclear Genome Assembly of the Microalgal Biofuel strain Nannochloropsis salina CCMP1776.</title>
        <authorList>
            <person name="Hovde B."/>
        </authorList>
    </citation>
    <scope>NUCLEOTIDE SEQUENCE [LARGE SCALE GENOMIC DNA]</scope>
    <source>
        <strain evidence="3 4">CCMP1776</strain>
    </source>
</reference>
<protein>
    <recommendedName>
        <fullName evidence="5">Beta-lactamase</fullName>
    </recommendedName>
</protein>